<organism evidence="3 4">
    <name type="scientific">Halorubrum miltondacostae</name>
    <dbReference type="NCBI Taxonomy" id="3076378"/>
    <lineage>
        <taxon>Archaea</taxon>
        <taxon>Methanobacteriati</taxon>
        <taxon>Methanobacteriota</taxon>
        <taxon>Stenosarchaea group</taxon>
        <taxon>Halobacteria</taxon>
        <taxon>Halobacteriales</taxon>
        <taxon>Haloferacaceae</taxon>
        <taxon>Halorubrum</taxon>
    </lineage>
</organism>
<dbReference type="Gene3D" id="3.40.50.10260">
    <property type="entry name" value="YjeF N-terminal domain"/>
    <property type="match status" value="1"/>
</dbReference>
<feature type="domain" description="YjeF N-terminal" evidence="2">
    <location>
        <begin position="22"/>
        <end position="227"/>
    </location>
</feature>
<comment type="cofactor">
    <cofactor evidence="1">
        <name>K(+)</name>
        <dbReference type="ChEBI" id="CHEBI:29103"/>
    </cofactor>
    <text evidence="1">Binds 1 potassium ion per subunit.</text>
</comment>
<keyword evidence="1" id="KW-0547">Nucleotide-binding</keyword>
<comment type="caution">
    <text evidence="1">Lacks conserved residue(s) required for the propagation of feature annotation.</text>
</comment>
<dbReference type="GO" id="GO:0052856">
    <property type="term" value="F:NAD(P)HX epimerase activity"/>
    <property type="evidence" value="ECO:0007669"/>
    <property type="project" value="UniProtKB-UniRule"/>
</dbReference>
<keyword evidence="4" id="KW-1185">Reference proteome</keyword>
<protein>
    <recommendedName>
        <fullName evidence="1">NAD(P)H-hydrate epimerase</fullName>
        <ecNumber evidence="1">5.1.99.6</ecNumber>
    </recommendedName>
    <alternativeName>
        <fullName evidence="1">NAD(P)HX epimerase</fullName>
    </alternativeName>
</protein>
<keyword evidence="1 3" id="KW-0413">Isomerase</keyword>
<dbReference type="PANTHER" id="PTHR13612:SF0">
    <property type="entry name" value="ENHANCER OF MRNA-DECAPPING PROTEIN 3"/>
    <property type="match status" value="1"/>
</dbReference>
<keyword evidence="1" id="KW-0521">NADP</keyword>
<gene>
    <name evidence="1" type="primary">nnrE</name>
    <name evidence="3" type="ORF">ABNG04_13525</name>
</gene>
<dbReference type="AlphaFoldDB" id="A0ABD5M768"/>
<dbReference type="RefSeq" id="WP_371162932.1">
    <property type="nucleotide sequence ID" value="NZ_JBEDNX010000007.1"/>
</dbReference>
<dbReference type="GO" id="GO:0000166">
    <property type="term" value="F:nucleotide binding"/>
    <property type="evidence" value="ECO:0007669"/>
    <property type="project" value="UniProtKB-KW"/>
</dbReference>
<dbReference type="Pfam" id="PF03853">
    <property type="entry name" value="YjeF_N"/>
    <property type="match status" value="1"/>
</dbReference>
<dbReference type="Proteomes" id="UP001567572">
    <property type="component" value="Unassembled WGS sequence"/>
</dbReference>
<comment type="caution">
    <text evidence="3">The sequence shown here is derived from an EMBL/GenBank/DDBJ whole genome shotgun (WGS) entry which is preliminary data.</text>
</comment>
<dbReference type="GO" id="GO:0046872">
    <property type="term" value="F:metal ion binding"/>
    <property type="evidence" value="ECO:0007669"/>
    <property type="project" value="UniProtKB-KW"/>
</dbReference>
<feature type="binding site" evidence="1">
    <location>
        <position position="178"/>
    </location>
    <ligand>
        <name>K(+)</name>
        <dbReference type="ChEBI" id="CHEBI:29103"/>
    </ligand>
</feature>
<dbReference type="InterPro" id="IPR004443">
    <property type="entry name" value="YjeF_N_dom"/>
</dbReference>
<proteinExistence type="inferred from homology"/>
<sequence length="248" mass="25328">MNSSTFVDQDGRPVTAVTAEEMRAIDRVAVEKIGLDLPRMMEHAGRGLADAVLRDGLTGQSDLPVTVLAGNGGNGGGGLACARHLANRSLPVEVVLDRARTEVDGVTAEQLRILEAMEVPIKSVDSGADLDIDTALEGVVVDALIGYGLTGAPRGAAAELIEAANDKPGTVVSLDVPSGVNATTGEASGAAIAPDLTATLALPKTGLAAVGGDLLLFDLSIPPAVYDRLDIDGGRPFGDKFEIPVSRA</sequence>
<reference evidence="3 4" key="1">
    <citation type="submission" date="2024-06" db="EMBL/GenBank/DDBJ databases">
        <title>Halorubrum miltondacostae sp. nov., a potential PHA producer isolated from an inland solar saltern in Rio Maior, Portugal.</title>
        <authorList>
            <person name="Albuquerque L."/>
            <person name="Viver T."/>
            <person name="Barroso C."/>
            <person name="Claudino R."/>
            <person name="Galvan M."/>
            <person name="Simoes G."/>
            <person name="Lobo Da Cunha A."/>
            <person name="Egas C."/>
        </authorList>
    </citation>
    <scope>NUCLEOTIDE SEQUENCE [LARGE SCALE GENOMIC DNA]</scope>
    <source>
        <strain evidence="3 4">RMP-11</strain>
    </source>
</reference>
<evidence type="ECO:0000313" key="4">
    <source>
        <dbReference type="Proteomes" id="UP001567572"/>
    </source>
</evidence>
<keyword evidence="1" id="KW-0520">NAD</keyword>
<dbReference type="NCBIfam" id="TIGR00197">
    <property type="entry name" value="yjeF_nterm"/>
    <property type="match status" value="1"/>
</dbReference>
<dbReference type="PROSITE" id="PS51385">
    <property type="entry name" value="YJEF_N"/>
    <property type="match status" value="1"/>
</dbReference>
<dbReference type="EC" id="5.1.99.6" evidence="1"/>
<feature type="binding site" evidence="1">
    <location>
        <position position="74"/>
    </location>
    <ligand>
        <name>K(+)</name>
        <dbReference type="ChEBI" id="CHEBI:29103"/>
    </ligand>
</feature>
<feature type="binding site" evidence="1">
    <location>
        <position position="142"/>
    </location>
    <ligand>
        <name>K(+)</name>
        <dbReference type="ChEBI" id="CHEBI:29103"/>
    </ligand>
</feature>
<dbReference type="SUPFAM" id="SSF64153">
    <property type="entry name" value="YjeF N-terminal domain-like"/>
    <property type="match status" value="1"/>
</dbReference>
<comment type="similarity">
    <text evidence="1">Belongs to the NnrE/AIBP family.</text>
</comment>
<comment type="catalytic activity">
    <reaction evidence="1">
        <text>(6R)-NADHX = (6S)-NADHX</text>
        <dbReference type="Rhea" id="RHEA:32215"/>
        <dbReference type="ChEBI" id="CHEBI:64074"/>
        <dbReference type="ChEBI" id="CHEBI:64075"/>
        <dbReference type="EC" id="5.1.99.6"/>
    </reaction>
</comment>
<dbReference type="HAMAP" id="MF_01966">
    <property type="entry name" value="NADHX_epimerase"/>
    <property type="match status" value="1"/>
</dbReference>
<name>A0ABD5M768_9EURY</name>
<feature type="binding site" evidence="1">
    <location>
        <begin position="146"/>
        <end position="152"/>
    </location>
    <ligand>
        <name>(6S)-NADPHX</name>
        <dbReference type="ChEBI" id="CHEBI:64076"/>
    </ligand>
</feature>
<keyword evidence="1" id="KW-0479">Metal-binding</keyword>
<feature type="binding site" evidence="1">
    <location>
        <position position="175"/>
    </location>
    <ligand>
        <name>(6S)-NADPHX</name>
        <dbReference type="ChEBI" id="CHEBI:64076"/>
    </ligand>
</feature>
<evidence type="ECO:0000313" key="3">
    <source>
        <dbReference type="EMBL" id="MEZ3164888.1"/>
    </source>
</evidence>
<dbReference type="PANTHER" id="PTHR13612">
    <property type="entry name" value="ENHANCER OF MRNA-DECAPPING PROTEIN 3"/>
    <property type="match status" value="1"/>
</dbReference>
<feature type="binding site" evidence="1">
    <location>
        <begin position="73"/>
        <end position="77"/>
    </location>
    <ligand>
        <name>(6S)-NADPHX</name>
        <dbReference type="ChEBI" id="CHEBI:64076"/>
    </ligand>
</feature>
<evidence type="ECO:0000256" key="1">
    <source>
        <dbReference type="HAMAP-Rule" id="MF_01966"/>
    </source>
</evidence>
<dbReference type="EMBL" id="JBEDNY010000005">
    <property type="protein sequence ID" value="MEZ3164888.1"/>
    <property type="molecule type" value="Genomic_DNA"/>
</dbReference>
<dbReference type="InterPro" id="IPR036652">
    <property type="entry name" value="YjeF_N_dom_sf"/>
</dbReference>
<comment type="catalytic activity">
    <reaction evidence="1">
        <text>(6R)-NADPHX = (6S)-NADPHX</text>
        <dbReference type="Rhea" id="RHEA:32227"/>
        <dbReference type="ChEBI" id="CHEBI:64076"/>
        <dbReference type="ChEBI" id="CHEBI:64077"/>
        <dbReference type="EC" id="5.1.99.6"/>
    </reaction>
</comment>
<keyword evidence="1" id="KW-0630">Potassium</keyword>
<comment type="function">
    <text evidence="1">Catalyzes the epimerization of the S- and R-forms of NAD(P)HX, a damaged form of NAD(P)H that is a result of enzymatic or heat-dependent hydration. This is a prerequisite for the S-specific NAD(P)H-hydrate dehydratase to allow the repair of both epimers of NAD(P)HX.</text>
</comment>
<evidence type="ECO:0000259" key="2">
    <source>
        <dbReference type="PROSITE" id="PS51385"/>
    </source>
</evidence>
<accession>A0ABD5M768</accession>